<organism evidence="1">
    <name type="scientific">freshwater metagenome</name>
    <dbReference type="NCBI Taxonomy" id="449393"/>
    <lineage>
        <taxon>unclassified sequences</taxon>
        <taxon>metagenomes</taxon>
        <taxon>ecological metagenomes</taxon>
    </lineage>
</organism>
<dbReference type="GO" id="GO:0001558">
    <property type="term" value="P:regulation of cell growth"/>
    <property type="evidence" value="ECO:0007669"/>
    <property type="project" value="InterPro"/>
</dbReference>
<dbReference type="GO" id="GO:0003700">
    <property type="term" value="F:DNA-binding transcription factor activity"/>
    <property type="evidence" value="ECO:0007669"/>
    <property type="project" value="InterPro"/>
</dbReference>
<evidence type="ECO:0000313" key="1">
    <source>
        <dbReference type="EMBL" id="CAB4749817.1"/>
    </source>
</evidence>
<reference evidence="1" key="1">
    <citation type="submission" date="2020-05" db="EMBL/GenBank/DDBJ databases">
        <authorList>
            <person name="Chiriac C."/>
            <person name="Salcher M."/>
            <person name="Ghai R."/>
            <person name="Kavagutti S V."/>
        </authorList>
    </citation>
    <scope>NUCLEOTIDE SEQUENCE</scope>
</reference>
<dbReference type="NCBIfam" id="NF007429">
    <property type="entry name" value="PRK09974.1"/>
    <property type="match status" value="1"/>
</dbReference>
<gene>
    <name evidence="1" type="ORF">UFOPK2810_00790</name>
</gene>
<dbReference type="Pfam" id="PF15937">
    <property type="entry name" value="PrlF_antitoxin"/>
    <property type="match status" value="1"/>
</dbReference>
<accession>A0A6J6TTT7</accession>
<dbReference type="GO" id="GO:0097351">
    <property type="term" value="F:toxin sequestering activity"/>
    <property type="evidence" value="ECO:0007669"/>
    <property type="project" value="InterPro"/>
</dbReference>
<dbReference type="AlphaFoldDB" id="A0A6J6TTT7"/>
<proteinExistence type="predicted"/>
<sequence length="107" mass="11792">MSLLDVESTLTDRYQTTVPEPVRRVLNLAKRDRLHYAIQPDGSVVITRATSASEDTALEPFLDLLAREIAEHPERLAAVPAALRARIDALVIDVPIDLHTALPDDGE</sequence>
<protein>
    <submittedName>
        <fullName evidence="1">Unannotated protein</fullName>
    </submittedName>
</protein>
<dbReference type="SUPFAM" id="SSF89447">
    <property type="entry name" value="AbrB/MazE/MraZ-like"/>
    <property type="match status" value="1"/>
</dbReference>
<dbReference type="InterPro" id="IPR031848">
    <property type="entry name" value="PrlF_antitoxin"/>
</dbReference>
<dbReference type="InterPro" id="IPR037914">
    <property type="entry name" value="SpoVT-AbrB_sf"/>
</dbReference>
<dbReference type="EMBL" id="CAEZYZ010000117">
    <property type="protein sequence ID" value="CAB4749817.1"/>
    <property type="molecule type" value="Genomic_DNA"/>
</dbReference>
<name>A0A6J6TTT7_9ZZZZ</name>